<sequence>MKKYLLVEMPDFSVWRVPVQVIADAMTDYYVEQCGEDREKAKAETELLFTENEFEIEYWASENMDWDAVKPHAVRVSDGEVDYREGWINGIKCVTDDEEQKDVV</sequence>
<dbReference type="Proteomes" id="UP000077589">
    <property type="component" value="Unassembled WGS sequence"/>
</dbReference>
<accession>A0A1A9RFM7</accession>
<dbReference type="EMBL" id="LXSG01000035">
    <property type="protein sequence ID" value="OAM17816.1"/>
    <property type="molecule type" value="Genomic_DNA"/>
</dbReference>
<protein>
    <submittedName>
        <fullName evidence="1">Uncharacterized protein</fullName>
    </submittedName>
</protein>
<name>A0A1A9RFM7_EIKCO</name>
<organism evidence="1 2">
    <name type="scientific">Eikenella corrodens</name>
    <dbReference type="NCBI Taxonomy" id="539"/>
    <lineage>
        <taxon>Bacteria</taxon>
        <taxon>Pseudomonadati</taxon>
        <taxon>Pseudomonadota</taxon>
        <taxon>Betaproteobacteria</taxon>
        <taxon>Neisseriales</taxon>
        <taxon>Neisseriaceae</taxon>
        <taxon>Eikenella</taxon>
    </lineage>
</organism>
<proteinExistence type="predicted"/>
<evidence type="ECO:0000313" key="2">
    <source>
        <dbReference type="Proteomes" id="UP000077589"/>
    </source>
</evidence>
<comment type="caution">
    <text evidence="1">The sequence shown here is derived from an EMBL/GenBank/DDBJ whole genome shotgun (WGS) entry which is preliminary data.</text>
</comment>
<evidence type="ECO:0000313" key="1">
    <source>
        <dbReference type="EMBL" id="OAM17816.1"/>
    </source>
</evidence>
<gene>
    <name evidence="1" type="ORF">A7P90_08915</name>
</gene>
<dbReference type="RefSeq" id="WP_064087984.1">
    <property type="nucleotide sequence ID" value="NZ_LXSG01000035.1"/>
</dbReference>
<dbReference type="AlphaFoldDB" id="A0A1A9RFM7"/>
<reference evidence="2" key="1">
    <citation type="submission" date="2016-05" db="EMBL/GenBank/DDBJ databases">
        <title>Draft genome of Corynebacterium afermentans subsp. afermentans LCDC 88199T.</title>
        <authorList>
            <person name="Bernier A.-M."/>
            <person name="Bernard K."/>
        </authorList>
    </citation>
    <scope>NUCLEOTIDE SEQUENCE [LARGE SCALE GENOMIC DNA]</scope>
    <source>
        <strain evidence="2">NML04-0072</strain>
    </source>
</reference>